<dbReference type="SUPFAM" id="SSF55424">
    <property type="entry name" value="FAD/NAD-linked reductases, dimerisation (C-terminal) domain"/>
    <property type="match status" value="1"/>
</dbReference>
<evidence type="ECO:0000256" key="2">
    <source>
        <dbReference type="ARBA" id="ARBA00022630"/>
    </source>
</evidence>
<dbReference type="EMBL" id="WNKV01000002">
    <property type="protein sequence ID" value="MTW15212.1"/>
    <property type="molecule type" value="Genomic_DNA"/>
</dbReference>
<dbReference type="PRINTS" id="PR00368">
    <property type="entry name" value="FADPNR"/>
</dbReference>
<dbReference type="InterPro" id="IPR023753">
    <property type="entry name" value="FAD/NAD-binding_dom"/>
</dbReference>
<evidence type="ECO:0000259" key="5">
    <source>
        <dbReference type="Pfam" id="PF07992"/>
    </source>
</evidence>
<evidence type="ECO:0000256" key="1">
    <source>
        <dbReference type="ARBA" id="ARBA00001974"/>
    </source>
</evidence>
<evidence type="ECO:0000313" key="8">
    <source>
        <dbReference type="Proteomes" id="UP000438991"/>
    </source>
</evidence>
<comment type="caution">
    <text evidence="7">The sequence shown here is derived from an EMBL/GenBank/DDBJ whole genome shotgun (WGS) entry which is preliminary data.</text>
</comment>
<dbReference type="GO" id="GO:0016651">
    <property type="term" value="F:oxidoreductase activity, acting on NAD(P)H"/>
    <property type="evidence" value="ECO:0007669"/>
    <property type="project" value="TreeGrafter"/>
</dbReference>
<comment type="cofactor">
    <cofactor evidence="1">
        <name>FAD</name>
        <dbReference type="ChEBI" id="CHEBI:57692"/>
    </cofactor>
</comment>
<feature type="domain" description="FAD/NAD(P)-binding" evidence="5">
    <location>
        <begin position="2"/>
        <end position="298"/>
    </location>
</feature>
<protein>
    <recommendedName>
        <fullName evidence="9">Pyridine nucleotide-disulfide oxidoreductase</fullName>
    </recommendedName>
</protein>
<accession>A0A9X5AQG5</accession>
<dbReference type="Proteomes" id="UP000438991">
    <property type="component" value="Unassembled WGS sequence"/>
</dbReference>
<dbReference type="AlphaFoldDB" id="A0A9X5AQG5"/>
<proteinExistence type="predicted"/>
<dbReference type="PANTHER" id="PTHR43557">
    <property type="entry name" value="APOPTOSIS-INDUCING FACTOR 1"/>
    <property type="match status" value="1"/>
</dbReference>
<evidence type="ECO:0000259" key="6">
    <source>
        <dbReference type="Pfam" id="PF14759"/>
    </source>
</evidence>
<name>A0A9X5AQG5_9BRAD</name>
<organism evidence="7 8">
    <name type="scientific">Rhodoplanes serenus</name>
    <dbReference type="NCBI Taxonomy" id="200615"/>
    <lineage>
        <taxon>Bacteria</taxon>
        <taxon>Pseudomonadati</taxon>
        <taxon>Pseudomonadota</taxon>
        <taxon>Alphaproteobacteria</taxon>
        <taxon>Hyphomicrobiales</taxon>
        <taxon>Nitrobacteraceae</taxon>
        <taxon>Rhodoplanes</taxon>
    </lineage>
</organism>
<dbReference type="SUPFAM" id="SSF51905">
    <property type="entry name" value="FAD/NAD(P)-binding domain"/>
    <property type="match status" value="2"/>
</dbReference>
<dbReference type="InterPro" id="IPR050446">
    <property type="entry name" value="FAD-oxidoreductase/Apoptosis"/>
</dbReference>
<dbReference type="GO" id="GO:0005737">
    <property type="term" value="C:cytoplasm"/>
    <property type="evidence" value="ECO:0007669"/>
    <property type="project" value="TreeGrafter"/>
</dbReference>
<keyword evidence="4" id="KW-0560">Oxidoreductase</keyword>
<feature type="domain" description="Reductase C-terminal" evidence="6">
    <location>
        <begin position="317"/>
        <end position="400"/>
    </location>
</feature>
<keyword evidence="3" id="KW-0274">FAD</keyword>
<reference evidence="7 8" key="1">
    <citation type="submission" date="2019-11" db="EMBL/GenBank/DDBJ databases">
        <title>Whole-genome sequence of Rhodoplanes serenus DSM 18633, type strain.</title>
        <authorList>
            <person name="Kyndt J.A."/>
            <person name="Meyer T.E."/>
        </authorList>
    </citation>
    <scope>NUCLEOTIDE SEQUENCE [LARGE SCALE GENOMIC DNA]</scope>
    <source>
        <strain evidence="7 8">DSM 18633</strain>
    </source>
</reference>
<dbReference type="InterPro" id="IPR016156">
    <property type="entry name" value="FAD/NAD-linked_Rdtase_dimer_sf"/>
</dbReference>
<dbReference type="Gene3D" id="3.50.50.60">
    <property type="entry name" value="FAD/NAD(P)-binding domain"/>
    <property type="match status" value="2"/>
</dbReference>
<evidence type="ECO:0000256" key="3">
    <source>
        <dbReference type="ARBA" id="ARBA00022827"/>
    </source>
</evidence>
<dbReference type="PRINTS" id="PR00411">
    <property type="entry name" value="PNDRDTASEI"/>
</dbReference>
<dbReference type="InterPro" id="IPR028202">
    <property type="entry name" value="Reductase_C"/>
</dbReference>
<dbReference type="Pfam" id="PF07992">
    <property type="entry name" value="Pyr_redox_2"/>
    <property type="match status" value="1"/>
</dbReference>
<keyword evidence="2" id="KW-0285">Flavoprotein</keyword>
<dbReference type="PANTHER" id="PTHR43557:SF2">
    <property type="entry name" value="RIESKE DOMAIN-CONTAINING PROTEIN-RELATED"/>
    <property type="match status" value="1"/>
</dbReference>
<dbReference type="Gene3D" id="3.30.390.30">
    <property type="match status" value="1"/>
</dbReference>
<evidence type="ECO:0000313" key="7">
    <source>
        <dbReference type="EMBL" id="MTW15212.1"/>
    </source>
</evidence>
<dbReference type="InterPro" id="IPR036188">
    <property type="entry name" value="FAD/NAD-bd_sf"/>
</dbReference>
<gene>
    <name evidence="7" type="ORF">GJ689_03210</name>
</gene>
<evidence type="ECO:0008006" key="9">
    <source>
        <dbReference type="Google" id="ProtNLM"/>
    </source>
</evidence>
<evidence type="ECO:0000256" key="4">
    <source>
        <dbReference type="ARBA" id="ARBA00023002"/>
    </source>
</evidence>
<sequence>MVVVGASCAGISLAMATRDLGSERPIVLVGDEPDLPYHRPPLSKAFLAGKAEESTLALRPESLLASLGIEIVAGTAVTAIDRTARRVITADGRRIAYDHLALTTGSRARTLAIAGTADNVLTLRTLADARRLRAAAATCREVVIVGGGFVGLEVAATLAVAGAAVTVVETEQRLLKRAVSPAVSDAVMRLHHRHGVGLRLGARVTAIDRAGDRARAVRLDDGSVLPCDLVVVGIGAVANDELAAAAGLPCRDGVLVDPEGRTADPHIVAAGDCARHPSRFADGRLVRLESVQNATDQARAAAAVLHGLPQPYDKVPWFWSDQYDVKIQIAGLVDEPDTSVLRGNAEDGRFSVFHFRAGRLIGAESLGRPGDHLFARRCLGEHLAVTPALLADAGTDLAALATAARAAAAAPSRTS</sequence>
<dbReference type="Pfam" id="PF14759">
    <property type="entry name" value="Reductase_C"/>
    <property type="match status" value="1"/>
</dbReference>